<evidence type="ECO:0008006" key="4">
    <source>
        <dbReference type="Google" id="ProtNLM"/>
    </source>
</evidence>
<keyword evidence="3" id="KW-1185">Reference proteome</keyword>
<evidence type="ECO:0000256" key="1">
    <source>
        <dbReference type="SAM" id="MobiDB-lite"/>
    </source>
</evidence>
<feature type="compositionally biased region" description="Polar residues" evidence="1">
    <location>
        <begin position="24"/>
        <end position="33"/>
    </location>
</feature>
<sequence length="103" mass="11878">MAAAPVAREFTRRPGRPAKIRTDNPITRPNSSYKQKKEEKIIITASSIRPGTKVEREREVIPKRQKRAVFFGEIHRRTERGNHPRRNPVSLFTSIFSLSVVNL</sequence>
<dbReference type="Proteomes" id="UP001567538">
    <property type="component" value="Unassembled WGS sequence"/>
</dbReference>
<dbReference type="AlphaFoldDB" id="A0ABD1FP03"/>
<dbReference type="EMBL" id="JBEAFC010000014">
    <property type="protein sequence ID" value="KAL1533578.1"/>
    <property type="molecule type" value="Genomic_DNA"/>
</dbReference>
<comment type="caution">
    <text evidence="2">The sequence shown here is derived from an EMBL/GenBank/DDBJ whole genome shotgun (WGS) entry which is preliminary data.</text>
</comment>
<gene>
    <name evidence="2" type="ORF">AAHA92_33443</name>
</gene>
<organism evidence="2 3">
    <name type="scientific">Salvia divinorum</name>
    <name type="common">Maria pastora</name>
    <name type="synonym">Diviner's sage</name>
    <dbReference type="NCBI Taxonomy" id="28513"/>
    <lineage>
        <taxon>Eukaryota</taxon>
        <taxon>Viridiplantae</taxon>
        <taxon>Streptophyta</taxon>
        <taxon>Embryophyta</taxon>
        <taxon>Tracheophyta</taxon>
        <taxon>Spermatophyta</taxon>
        <taxon>Magnoliopsida</taxon>
        <taxon>eudicotyledons</taxon>
        <taxon>Gunneridae</taxon>
        <taxon>Pentapetalae</taxon>
        <taxon>asterids</taxon>
        <taxon>lamiids</taxon>
        <taxon>Lamiales</taxon>
        <taxon>Lamiaceae</taxon>
        <taxon>Nepetoideae</taxon>
        <taxon>Mentheae</taxon>
        <taxon>Salviinae</taxon>
        <taxon>Salvia</taxon>
        <taxon>Salvia subgen. Calosphace</taxon>
    </lineage>
</organism>
<evidence type="ECO:0000313" key="3">
    <source>
        <dbReference type="Proteomes" id="UP001567538"/>
    </source>
</evidence>
<evidence type="ECO:0000313" key="2">
    <source>
        <dbReference type="EMBL" id="KAL1533578.1"/>
    </source>
</evidence>
<feature type="region of interest" description="Disordered" evidence="1">
    <location>
        <begin position="1"/>
        <end position="38"/>
    </location>
</feature>
<name>A0ABD1FP03_SALDI</name>
<proteinExistence type="predicted"/>
<protein>
    <recommendedName>
        <fullName evidence="4">Ribosomal protein S7</fullName>
    </recommendedName>
</protein>
<accession>A0ABD1FP03</accession>
<reference evidence="2 3" key="1">
    <citation type="submission" date="2024-06" db="EMBL/GenBank/DDBJ databases">
        <title>A chromosome level genome sequence of Diviner's sage (Salvia divinorum).</title>
        <authorList>
            <person name="Ford S.A."/>
            <person name="Ro D.-K."/>
            <person name="Ness R.W."/>
            <person name="Phillips M.A."/>
        </authorList>
    </citation>
    <scope>NUCLEOTIDE SEQUENCE [LARGE SCALE GENOMIC DNA]</scope>
    <source>
        <strain evidence="2">SAF-2024a</strain>
        <tissue evidence="2">Leaf</tissue>
    </source>
</reference>